<dbReference type="InterPro" id="IPR009003">
    <property type="entry name" value="Peptidase_S1_PA"/>
</dbReference>
<comment type="caution">
    <text evidence="1">The sequence shown here is derived from an EMBL/GenBank/DDBJ whole genome shotgun (WGS) entry which is preliminary data.</text>
</comment>
<dbReference type="PANTHER" id="PTHR43343">
    <property type="entry name" value="PEPTIDASE S12"/>
    <property type="match status" value="1"/>
</dbReference>
<reference evidence="1 2" key="1">
    <citation type="submission" date="2024-06" db="EMBL/GenBank/DDBJ databases">
        <authorList>
            <person name="Li F."/>
        </authorList>
    </citation>
    <scope>NUCLEOTIDE SEQUENCE [LARGE SCALE GENOMIC DNA]</scope>
    <source>
        <strain evidence="1 2">GXAS 311</strain>
    </source>
</reference>
<dbReference type="SUPFAM" id="SSF50156">
    <property type="entry name" value="PDZ domain-like"/>
    <property type="match status" value="1"/>
</dbReference>
<dbReference type="Gene3D" id="2.40.10.120">
    <property type="match status" value="1"/>
</dbReference>
<evidence type="ECO:0000313" key="1">
    <source>
        <dbReference type="EMBL" id="MET1255788.1"/>
    </source>
</evidence>
<organism evidence="1 2">
    <name type="scientific">Aliikangiella maris</name>
    <dbReference type="NCBI Taxonomy" id="3162458"/>
    <lineage>
        <taxon>Bacteria</taxon>
        <taxon>Pseudomonadati</taxon>
        <taxon>Pseudomonadota</taxon>
        <taxon>Gammaproteobacteria</taxon>
        <taxon>Oceanospirillales</taxon>
        <taxon>Pleioneaceae</taxon>
        <taxon>Aliikangiella</taxon>
    </lineage>
</organism>
<gene>
    <name evidence="1" type="ORF">ABVT43_11680</name>
</gene>
<dbReference type="InterPro" id="IPR036034">
    <property type="entry name" value="PDZ_sf"/>
</dbReference>
<evidence type="ECO:0000313" key="2">
    <source>
        <dbReference type="Proteomes" id="UP001548189"/>
    </source>
</evidence>
<dbReference type="PRINTS" id="PR00834">
    <property type="entry name" value="PROTEASES2C"/>
</dbReference>
<dbReference type="Pfam" id="PF13180">
    <property type="entry name" value="PDZ_2"/>
    <property type="match status" value="1"/>
</dbReference>
<sequence>MQIINNLVFIIKSIFWGIFIGALILFFMPESKLPFNWQSVQGMWDFYQQHRIELQHQQADPHLQVEDISFADAVQKTYPSVVSITVFRPKRIRDNYHSDANSKILDLGVGFGSGIILENGYIVTNYHVIMNSDQISANFYDGRRRLVDLVGFDRTTDIAILKTDLPDLKPAKLANSGNVRVGDIVMAIGSPFGSNQSVSLGIVSAITGLPQMRIQTDAAINSGNSGGPLINSHGEIIGINQVSVNSRGGGQTGINYAIPIDKIKDIVNGIILDGRYKRNWLGITAGELTDLERSKYFPEVEEGKGVFVNKIELNSPADKAGIRYTDLIIEYNGEIINSLNDFYDLFYRTPIGATVEFVIIRDGKKFAVPVKLEEMQDT</sequence>
<dbReference type="Gene3D" id="2.30.42.10">
    <property type="match status" value="1"/>
</dbReference>
<dbReference type="Proteomes" id="UP001548189">
    <property type="component" value="Unassembled WGS sequence"/>
</dbReference>
<keyword evidence="2" id="KW-1185">Reference proteome</keyword>
<dbReference type="InterPro" id="IPR001940">
    <property type="entry name" value="Peptidase_S1C"/>
</dbReference>
<dbReference type="PROSITE" id="PS50106">
    <property type="entry name" value="PDZ"/>
    <property type="match status" value="1"/>
</dbReference>
<protein>
    <submittedName>
        <fullName evidence="1">Trypsin-like peptidase domain-containing protein</fullName>
    </submittedName>
</protein>
<dbReference type="PANTHER" id="PTHR43343:SF3">
    <property type="entry name" value="PROTEASE DO-LIKE 8, CHLOROPLASTIC"/>
    <property type="match status" value="1"/>
</dbReference>
<name>A0ABV2BVI2_9GAMM</name>
<dbReference type="SMART" id="SM00228">
    <property type="entry name" value="PDZ"/>
    <property type="match status" value="1"/>
</dbReference>
<dbReference type="InterPro" id="IPR001478">
    <property type="entry name" value="PDZ"/>
</dbReference>
<dbReference type="EMBL" id="JBEVCJ010000013">
    <property type="protein sequence ID" value="MET1255788.1"/>
    <property type="molecule type" value="Genomic_DNA"/>
</dbReference>
<dbReference type="InterPro" id="IPR051201">
    <property type="entry name" value="Chloro_Bact_Ser_Proteases"/>
</dbReference>
<proteinExistence type="predicted"/>
<dbReference type="Pfam" id="PF13365">
    <property type="entry name" value="Trypsin_2"/>
    <property type="match status" value="1"/>
</dbReference>
<accession>A0ABV2BVI2</accession>
<dbReference type="SUPFAM" id="SSF50494">
    <property type="entry name" value="Trypsin-like serine proteases"/>
    <property type="match status" value="1"/>
</dbReference>